<evidence type="ECO:0000256" key="1">
    <source>
        <dbReference type="SAM" id="Phobius"/>
    </source>
</evidence>
<comment type="caution">
    <text evidence="2">The sequence shown here is derived from an EMBL/GenBank/DDBJ whole genome shotgun (WGS) entry which is preliminary data.</text>
</comment>
<dbReference type="EMBL" id="VCBC01000004">
    <property type="protein sequence ID" value="TLU66782.1"/>
    <property type="molecule type" value="Genomic_DNA"/>
</dbReference>
<dbReference type="AlphaFoldDB" id="A0A5R9IND3"/>
<reference evidence="2 3" key="1">
    <citation type="submission" date="2019-05" db="EMBL/GenBank/DDBJ databases">
        <title>Genome sequences of Thalassotalea litorea 1K03283.</title>
        <authorList>
            <person name="Zhang D."/>
        </authorList>
    </citation>
    <scope>NUCLEOTIDE SEQUENCE [LARGE SCALE GENOMIC DNA]</scope>
    <source>
        <strain evidence="2 3">MCCC 1K03283</strain>
    </source>
</reference>
<keyword evidence="1" id="KW-1133">Transmembrane helix</keyword>
<name>A0A5R9IND3_9GAMM</name>
<feature type="transmembrane region" description="Helical" evidence="1">
    <location>
        <begin position="180"/>
        <end position="198"/>
    </location>
</feature>
<dbReference type="RefSeq" id="WP_138318847.1">
    <property type="nucleotide sequence ID" value="NZ_VCBC01000004.1"/>
</dbReference>
<keyword evidence="3" id="KW-1185">Reference proteome</keyword>
<feature type="transmembrane region" description="Helical" evidence="1">
    <location>
        <begin position="218"/>
        <end position="239"/>
    </location>
</feature>
<dbReference type="Proteomes" id="UP000307790">
    <property type="component" value="Unassembled WGS sequence"/>
</dbReference>
<evidence type="ECO:0000313" key="2">
    <source>
        <dbReference type="EMBL" id="TLU66782.1"/>
    </source>
</evidence>
<sequence length="571" mass="66103">MDKQLPKLTTLSISLLQGIALWFLYYSFEQQIFPATNPIWFNPLATLSIALPVLLQLSATPQNWQRLLIFLALFGIVLSLTASYIGYQQIPVAIIESGSMQFIFIVTTGIAAFKAIMYGQLWSEKSKLDYQRLFQLSWRNFLIAAESLLFTGIFYGILNLGAALFNVIGIDVFSQLLEKPWFNIPVLCMAFGFAVITFRRIAKTVDIIANILQTLIKFLLPLLAVVALAFVITLPFTGLQKLWDTGYGSTLLLSLQAMTLFFVNAVYQNHQEQRAYPIFWHRFIYLSIAILPIFSVISAYGLWLRIDQYGWTVSRCWGVVAWSILTCFCLGYLQGILRERDHWLRSLSWVNVRMGLIVLALMLLVNSPLLNFQQISTQSQLKRVADNVIDIDQLDTYYFKWSLARQGYIGLQELKDAINDEQFSLKIDRLYAPKRDAQQQVSQQEFFRYVDYWPEQHTFPEELKLALFEKENNRWFRPGQQGYYLLAIDLNKDGLAEYISVKESTQFTDMNIWRLDEQGKWQNKYLYRNNPASLRGNKTDIQSLLQANKVQAVEPKWQDLLIGDIRIQISF</sequence>
<dbReference type="InterPro" id="IPR025291">
    <property type="entry name" value="DUF4153"/>
</dbReference>
<evidence type="ECO:0000313" key="3">
    <source>
        <dbReference type="Proteomes" id="UP000307790"/>
    </source>
</evidence>
<feature type="transmembrane region" description="Helical" evidence="1">
    <location>
        <begin position="39"/>
        <end position="55"/>
    </location>
</feature>
<feature type="transmembrane region" description="Helical" evidence="1">
    <location>
        <begin position="99"/>
        <end position="121"/>
    </location>
</feature>
<organism evidence="2 3">
    <name type="scientific">Thalassotalea litorea</name>
    <dbReference type="NCBI Taxonomy" id="2020715"/>
    <lineage>
        <taxon>Bacteria</taxon>
        <taxon>Pseudomonadati</taxon>
        <taxon>Pseudomonadota</taxon>
        <taxon>Gammaproteobacteria</taxon>
        <taxon>Alteromonadales</taxon>
        <taxon>Colwelliaceae</taxon>
        <taxon>Thalassotalea</taxon>
    </lineage>
</organism>
<accession>A0A5R9IND3</accession>
<gene>
    <name evidence="2" type="ORF">FE810_04545</name>
</gene>
<feature type="transmembrane region" description="Helical" evidence="1">
    <location>
        <begin position="67"/>
        <end position="87"/>
    </location>
</feature>
<feature type="transmembrane region" description="Helical" evidence="1">
    <location>
        <begin position="309"/>
        <end position="333"/>
    </location>
</feature>
<feature type="transmembrane region" description="Helical" evidence="1">
    <location>
        <begin position="354"/>
        <end position="372"/>
    </location>
</feature>
<feature type="transmembrane region" description="Helical" evidence="1">
    <location>
        <begin position="7"/>
        <end position="27"/>
    </location>
</feature>
<keyword evidence="1" id="KW-0812">Transmembrane</keyword>
<dbReference type="OrthoDB" id="7022049at2"/>
<feature type="transmembrane region" description="Helical" evidence="1">
    <location>
        <begin position="141"/>
        <end position="168"/>
    </location>
</feature>
<protein>
    <submittedName>
        <fullName evidence="2">DUF4153 domain-containing protein</fullName>
    </submittedName>
</protein>
<keyword evidence="1" id="KW-0472">Membrane</keyword>
<feature type="transmembrane region" description="Helical" evidence="1">
    <location>
        <begin position="279"/>
        <end position="303"/>
    </location>
</feature>
<dbReference type="Pfam" id="PF13687">
    <property type="entry name" value="DUF4153"/>
    <property type="match status" value="1"/>
</dbReference>
<feature type="transmembrane region" description="Helical" evidence="1">
    <location>
        <begin position="245"/>
        <end position="267"/>
    </location>
</feature>
<proteinExistence type="predicted"/>